<dbReference type="AlphaFoldDB" id="X0L2M9"/>
<dbReference type="Proteomes" id="UP000030701">
    <property type="component" value="Unassembled WGS sequence"/>
</dbReference>
<name>X0L2M9_FUSOX</name>
<dbReference type="EMBL" id="JH658028">
    <property type="protein sequence ID" value="EXM15216.1"/>
    <property type="molecule type" value="Genomic_DNA"/>
</dbReference>
<protein>
    <submittedName>
        <fullName evidence="1">Uncharacterized protein</fullName>
    </submittedName>
</protein>
<dbReference type="HOGENOM" id="CLU_151408_0_0_1"/>
<evidence type="ECO:0000313" key="1">
    <source>
        <dbReference type="EMBL" id="EXM15216.1"/>
    </source>
</evidence>
<organism evidence="1">
    <name type="scientific">Fusarium oxysporum f. sp. vasinfectum 25433</name>
    <dbReference type="NCBI Taxonomy" id="1089449"/>
    <lineage>
        <taxon>Eukaryota</taxon>
        <taxon>Fungi</taxon>
        <taxon>Dikarya</taxon>
        <taxon>Ascomycota</taxon>
        <taxon>Pezizomycotina</taxon>
        <taxon>Sordariomycetes</taxon>
        <taxon>Hypocreomycetidae</taxon>
        <taxon>Hypocreales</taxon>
        <taxon>Nectriaceae</taxon>
        <taxon>Fusarium</taxon>
        <taxon>Fusarium oxysporum species complex</taxon>
    </lineage>
</organism>
<proteinExistence type="predicted"/>
<reference evidence="1" key="1">
    <citation type="submission" date="2011-11" db="EMBL/GenBank/DDBJ databases">
        <title>The Genome Sequence of Fusarium oxysporum Cotton.</title>
        <authorList>
            <consortium name="The Broad Institute Genome Sequencing Platform"/>
            <person name="Ma L.-J."/>
            <person name="Gale L.R."/>
            <person name="Schwartz D.C."/>
            <person name="Zhou S."/>
            <person name="Corby-Kistler H."/>
            <person name="Young S.K."/>
            <person name="Zeng Q."/>
            <person name="Gargeya S."/>
            <person name="Fitzgerald M."/>
            <person name="Haas B."/>
            <person name="Abouelleil A."/>
            <person name="Alvarado L."/>
            <person name="Arachchi H.M."/>
            <person name="Berlin A."/>
            <person name="Brown A."/>
            <person name="Chapman S.B."/>
            <person name="Chen Z."/>
            <person name="Dunbar C."/>
            <person name="Freedman E."/>
            <person name="Gearin G."/>
            <person name="Goldberg J."/>
            <person name="Griggs A."/>
            <person name="Gujja S."/>
            <person name="Heiman D."/>
            <person name="Howarth C."/>
            <person name="Larson L."/>
            <person name="Lui A."/>
            <person name="MacDonald P.J.P."/>
            <person name="Montmayeur A."/>
            <person name="Murphy C."/>
            <person name="Neiman D."/>
            <person name="Pearson M."/>
            <person name="Priest M."/>
            <person name="Roberts A."/>
            <person name="Saif S."/>
            <person name="Shea T."/>
            <person name="Shenoy N."/>
            <person name="Sisk P."/>
            <person name="Stolte C."/>
            <person name="Sykes S."/>
            <person name="Wortman J."/>
            <person name="Nusbaum C."/>
            <person name="Birren B."/>
        </authorList>
    </citation>
    <scope>NUCLEOTIDE SEQUENCE [LARGE SCALE GENOMIC DNA]</scope>
    <source>
        <strain evidence="1">25433</strain>
    </source>
</reference>
<sequence length="129" mass="14488">MLDDKYGNETEAKEKTGKPYPDAPCNWLKPILGFIAACMVADGKIEGTGVSLVDALHYMGWEDCKGLKEDGPDVLQPWLEKADSIEQLRCPRLLTLYWLLASVRHVDMDLDLGSERDSDSNLEMDLQDD</sequence>
<accession>X0L2M9</accession>
<gene>
    <name evidence="1" type="ORF">FOTG_16431</name>
</gene>
<reference evidence="1" key="2">
    <citation type="submission" date="2012-05" db="EMBL/GenBank/DDBJ databases">
        <title>The Genome Annotation of Fusarium oxysporum Cotton.</title>
        <authorList>
            <consortium name="The Broad Institute Genomics Platform"/>
            <person name="Ma L.-J."/>
            <person name="Corby-Kistler H."/>
            <person name="Broz K."/>
            <person name="Gale L.R."/>
            <person name="Jonkers W."/>
            <person name="O'Donnell K."/>
            <person name="Ploetz R."/>
            <person name="Steinberg C."/>
            <person name="Schwartz D.C."/>
            <person name="VanEtten H."/>
            <person name="Zhou S."/>
            <person name="Young S.K."/>
            <person name="Zeng Q."/>
            <person name="Gargeya S."/>
            <person name="Fitzgerald M."/>
            <person name="Abouelleil A."/>
            <person name="Alvarado L."/>
            <person name="Chapman S.B."/>
            <person name="Gainer-Dewar J."/>
            <person name="Goldberg J."/>
            <person name="Griggs A."/>
            <person name="Gujja S."/>
            <person name="Hansen M."/>
            <person name="Howarth C."/>
            <person name="Imamovic A."/>
            <person name="Ireland A."/>
            <person name="Larimer J."/>
            <person name="McCowan C."/>
            <person name="Murphy C."/>
            <person name="Pearson M."/>
            <person name="Poon T.W."/>
            <person name="Priest M."/>
            <person name="Roberts A."/>
            <person name="Saif S."/>
            <person name="Shea T."/>
            <person name="Sykes S."/>
            <person name="Wortman J."/>
            <person name="Nusbaum C."/>
            <person name="Birren B."/>
        </authorList>
    </citation>
    <scope>NUCLEOTIDE SEQUENCE</scope>
    <source>
        <strain evidence="1">25433</strain>
    </source>
</reference>